<reference evidence="6 7" key="1">
    <citation type="submission" date="2019-03" db="EMBL/GenBank/DDBJ databases">
        <title>Genomic Encyclopedia of Type Strains, Phase IV (KMG-IV): sequencing the most valuable type-strain genomes for metagenomic binning, comparative biology and taxonomic classification.</title>
        <authorList>
            <person name="Goeker M."/>
        </authorList>
    </citation>
    <scope>NUCLEOTIDE SEQUENCE [LARGE SCALE GENOMIC DNA]</scope>
    <source>
        <strain evidence="6 7">DSM 11170</strain>
    </source>
</reference>
<dbReference type="OrthoDB" id="9815923at2"/>
<evidence type="ECO:0000259" key="5">
    <source>
        <dbReference type="Pfam" id="PF00535"/>
    </source>
</evidence>
<dbReference type="InterPro" id="IPR029044">
    <property type="entry name" value="Nucleotide-diphossugar_trans"/>
</dbReference>
<proteinExistence type="predicted"/>
<dbReference type="PROSITE" id="PS50005">
    <property type="entry name" value="TPR"/>
    <property type="match status" value="1"/>
</dbReference>
<feature type="repeat" description="TPR" evidence="3">
    <location>
        <begin position="566"/>
        <end position="599"/>
    </location>
</feature>
<dbReference type="InterPro" id="IPR001173">
    <property type="entry name" value="Glyco_trans_2-like"/>
</dbReference>
<keyword evidence="6" id="KW-0808">Transferase</keyword>
<name>A0A4R2RN46_9FIRM</name>
<gene>
    <name evidence="6" type="ORF">EDD73_11260</name>
</gene>
<keyword evidence="1" id="KW-0677">Repeat</keyword>
<dbReference type="Pfam" id="PF07719">
    <property type="entry name" value="TPR_2"/>
    <property type="match status" value="1"/>
</dbReference>
<dbReference type="Pfam" id="PF00535">
    <property type="entry name" value="Glycos_transf_2"/>
    <property type="match status" value="1"/>
</dbReference>
<dbReference type="PANTHER" id="PTHR43630:SF2">
    <property type="entry name" value="GLYCOSYLTRANSFERASE"/>
    <property type="match status" value="1"/>
</dbReference>
<dbReference type="InterPro" id="IPR019734">
    <property type="entry name" value="TPR_rpt"/>
</dbReference>
<protein>
    <submittedName>
        <fullName evidence="6">Glycosyltransferase involved in cell wall biosynthesis</fullName>
    </submittedName>
</protein>
<keyword evidence="2 3" id="KW-0802">TPR repeat</keyword>
<dbReference type="InterPro" id="IPR013105">
    <property type="entry name" value="TPR_2"/>
</dbReference>
<dbReference type="RefSeq" id="WP_131919287.1">
    <property type="nucleotide sequence ID" value="NZ_JAOQNU010000022.1"/>
</dbReference>
<comment type="caution">
    <text evidence="6">The sequence shown here is derived from an EMBL/GenBank/DDBJ whole genome shotgun (WGS) entry which is preliminary data.</text>
</comment>
<organism evidence="6 7">
    <name type="scientific">Heliophilum fasciatum</name>
    <dbReference type="NCBI Taxonomy" id="35700"/>
    <lineage>
        <taxon>Bacteria</taxon>
        <taxon>Bacillati</taxon>
        <taxon>Bacillota</taxon>
        <taxon>Clostridia</taxon>
        <taxon>Eubacteriales</taxon>
        <taxon>Heliobacteriaceae</taxon>
        <taxon>Heliophilum</taxon>
    </lineage>
</organism>
<evidence type="ECO:0000256" key="3">
    <source>
        <dbReference type="PROSITE-ProRule" id="PRU00339"/>
    </source>
</evidence>
<dbReference type="Proteomes" id="UP000294813">
    <property type="component" value="Unassembled WGS sequence"/>
</dbReference>
<dbReference type="AlphaFoldDB" id="A0A4R2RN46"/>
<dbReference type="Gene3D" id="3.90.550.10">
    <property type="entry name" value="Spore Coat Polysaccharide Biosynthesis Protein SpsA, Chain A"/>
    <property type="match status" value="1"/>
</dbReference>
<dbReference type="EMBL" id="SLXT01000012">
    <property type="protein sequence ID" value="TCP64099.1"/>
    <property type="molecule type" value="Genomic_DNA"/>
</dbReference>
<accession>A0A4R2RN46</accession>
<evidence type="ECO:0000256" key="2">
    <source>
        <dbReference type="ARBA" id="ARBA00022803"/>
    </source>
</evidence>
<dbReference type="Gene3D" id="1.25.40.10">
    <property type="entry name" value="Tetratricopeptide repeat domain"/>
    <property type="match status" value="2"/>
</dbReference>
<dbReference type="SUPFAM" id="SSF48452">
    <property type="entry name" value="TPR-like"/>
    <property type="match status" value="2"/>
</dbReference>
<dbReference type="SMART" id="SM00028">
    <property type="entry name" value="TPR"/>
    <property type="match status" value="4"/>
</dbReference>
<dbReference type="SUPFAM" id="SSF53448">
    <property type="entry name" value="Nucleotide-diphospho-sugar transferases"/>
    <property type="match status" value="1"/>
</dbReference>
<evidence type="ECO:0000256" key="4">
    <source>
        <dbReference type="SAM" id="Coils"/>
    </source>
</evidence>
<keyword evidence="4" id="KW-0175">Coiled coil</keyword>
<dbReference type="GO" id="GO:0016740">
    <property type="term" value="F:transferase activity"/>
    <property type="evidence" value="ECO:0007669"/>
    <property type="project" value="UniProtKB-KW"/>
</dbReference>
<evidence type="ECO:0000313" key="7">
    <source>
        <dbReference type="Proteomes" id="UP000294813"/>
    </source>
</evidence>
<evidence type="ECO:0000256" key="1">
    <source>
        <dbReference type="ARBA" id="ARBA00022737"/>
    </source>
</evidence>
<sequence length="643" mass="75022">MRVSIFVIAKNEEENLPSCLKSVKRIASEIIVVDTGSTDKTVEVARQFGAKVFNYLWDGNFANARNFAMSKCKGDWIIMLDADEYFDEKSIPIIRKAIQSSHPKKNDAIAALLLNIDTDTGNTIDSVVSVRIFRNSSRVHFVGRVHERLLHVDGSPIVVIGPIENLIIYHTGYSKREKERKDKGNRNLELLLREYEENPYSSDICAYIASTYLILNKYNQGLDFAWRAEKYNNYQGYSHREKNLFNILLAMRSMGMPLIEIKKVAEESILKFPDYPDYYVFIAEYYMESNQLHDAIASYEIAIRNVKKGIGLQSALMSKQASVYESLALCQYYLMKKEDALLNFFLSLKTDKYSFVSLKMIIKIFRDKELKLCLDLLNQIYDFQKIKDLLYVLKAALLEHHIQIIDYIHGYLIEKTGVPDYEVAATKAFDLQDYEAASKYFVKMHMSNPASYPAIAYTLCKWYMEEVATEYSYLKLKGYFSQITQEENESHLLFDDENWVILELIKVCVRYGRLDIIERLDNAIERLQLQLEVATLLYEYEQYEEAYYYYHQFVQLGIDIPEMTALNILNRMGMCCLCKGQDEIAIQAYEEALRINPTDYRPYEYLYLIYSKNDDIDGCREIINRGINFISDSPFFHEMSKKF</sequence>
<dbReference type="CDD" id="cd02511">
    <property type="entry name" value="Beta4Glucosyltransferase"/>
    <property type="match status" value="1"/>
</dbReference>
<feature type="domain" description="Glycosyltransferase 2-like" evidence="5">
    <location>
        <begin position="4"/>
        <end position="99"/>
    </location>
</feature>
<dbReference type="PANTHER" id="PTHR43630">
    <property type="entry name" value="POLY-BETA-1,6-N-ACETYL-D-GLUCOSAMINE SYNTHASE"/>
    <property type="match status" value="1"/>
</dbReference>
<dbReference type="InterPro" id="IPR011990">
    <property type="entry name" value="TPR-like_helical_dom_sf"/>
</dbReference>
<evidence type="ECO:0000313" key="6">
    <source>
        <dbReference type="EMBL" id="TCP64099.1"/>
    </source>
</evidence>
<keyword evidence="7" id="KW-1185">Reference proteome</keyword>
<feature type="coiled-coil region" evidence="4">
    <location>
        <begin position="517"/>
        <end position="546"/>
    </location>
</feature>